<dbReference type="Gene3D" id="1.10.10.10">
    <property type="entry name" value="Winged helix-like DNA-binding domain superfamily/Winged helix DNA-binding domain"/>
    <property type="match status" value="1"/>
</dbReference>
<reference evidence="3 4" key="1">
    <citation type="submission" date="2024-10" db="EMBL/GenBank/DDBJ databases">
        <title>The Natural Products Discovery Center: Release of the First 8490 Sequenced Strains for Exploring Actinobacteria Biosynthetic Diversity.</title>
        <authorList>
            <person name="Kalkreuter E."/>
            <person name="Kautsar S.A."/>
            <person name="Yang D."/>
            <person name="Bader C.D."/>
            <person name="Teijaro C.N."/>
            <person name="Fluegel L."/>
            <person name="Davis C.M."/>
            <person name="Simpson J.R."/>
            <person name="Lauterbach L."/>
            <person name="Steele A.D."/>
            <person name="Gui C."/>
            <person name="Meng S."/>
            <person name="Li G."/>
            <person name="Viehrig K."/>
            <person name="Ye F."/>
            <person name="Su P."/>
            <person name="Kiefer A.F."/>
            <person name="Nichols A."/>
            <person name="Cepeda A.J."/>
            <person name="Yan W."/>
            <person name="Fan B."/>
            <person name="Jiang Y."/>
            <person name="Adhikari A."/>
            <person name="Zheng C.-J."/>
            <person name="Schuster L."/>
            <person name="Cowan T.M."/>
            <person name="Smanski M.J."/>
            <person name="Chevrette M.G."/>
            <person name="De Carvalho L.P.S."/>
            <person name="Shen B."/>
        </authorList>
    </citation>
    <scope>NUCLEOTIDE SEQUENCE [LARGE SCALE GENOMIC DNA]</scope>
    <source>
        <strain evidence="3 4">NPDC002173</strain>
    </source>
</reference>
<accession>A0ABW6SXW0</accession>
<dbReference type="SUPFAM" id="SSF52980">
    <property type="entry name" value="Restriction endonuclease-like"/>
    <property type="match status" value="1"/>
</dbReference>
<protein>
    <submittedName>
        <fullName evidence="3">NaeI family type II restriction endonuclease</fullName>
    </submittedName>
</protein>
<sequence length="117" mass="12865">MSLDRGHLPDHQRCQLVIGRTALRGLRHPKIIAPRAQPSHQQDRELLNAYNHVQAAVALGLPAPGAGEFVSVRLARRQPHHAEAPSIELDGEHWVVAEDNDPPEMGPLLPDIGPLVR</sequence>
<keyword evidence="3" id="KW-0255">Endonuclease</keyword>
<gene>
    <name evidence="3" type="ORF">ACFYXI_30095</name>
</gene>
<keyword evidence="4" id="KW-1185">Reference proteome</keyword>
<feature type="domain" description="Type II restriction enzyme NaeI" evidence="2">
    <location>
        <begin position="51"/>
        <end position="102"/>
    </location>
</feature>
<proteinExistence type="predicted"/>
<evidence type="ECO:0000256" key="1">
    <source>
        <dbReference type="SAM" id="MobiDB-lite"/>
    </source>
</evidence>
<evidence type="ECO:0000313" key="4">
    <source>
        <dbReference type="Proteomes" id="UP001602013"/>
    </source>
</evidence>
<dbReference type="EMBL" id="JBIASD010000025">
    <property type="protein sequence ID" value="MFF3669847.1"/>
    <property type="molecule type" value="Genomic_DNA"/>
</dbReference>
<evidence type="ECO:0000259" key="2">
    <source>
        <dbReference type="Pfam" id="PF09126"/>
    </source>
</evidence>
<dbReference type="GO" id="GO:0004519">
    <property type="term" value="F:endonuclease activity"/>
    <property type="evidence" value="ECO:0007669"/>
    <property type="project" value="UniProtKB-KW"/>
</dbReference>
<comment type="caution">
    <text evidence="3">The sequence shown here is derived from an EMBL/GenBank/DDBJ whole genome shotgun (WGS) entry which is preliminary data.</text>
</comment>
<evidence type="ECO:0000313" key="3">
    <source>
        <dbReference type="EMBL" id="MFF3669847.1"/>
    </source>
</evidence>
<dbReference type="InterPro" id="IPR011335">
    <property type="entry name" value="Restrct_endonuc-II-like"/>
</dbReference>
<dbReference type="InterPro" id="IPR036388">
    <property type="entry name" value="WH-like_DNA-bd_sf"/>
</dbReference>
<dbReference type="Pfam" id="PF09126">
    <property type="entry name" value="NaeI"/>
    <property type="match status" value="1"/>
</dbReference>
<keyword evidence="3" id="KW-0378">Hydrolase</keyword>
<dbReference type="InterPro" id="IPR015210">
    <property type="entry name" value="NaeI"/>
</dbReference>
<name>A0ABW6SXW0_9ACTN</name>
<organism evidence="3 4">
    <name type="scientific">Microtetraspora malaysiensis</name>
    <dbReference type="NCBI Taxonomy" id="161358"/>
    <lineage>
        <taxon>Bacteria</taxon>
        <taxon>Bacillati</taxon>
        <taxon>Actinomycetota</taxon>
        <taxon>Actinomycetes</taxon>
        <taxon>Streptosporangiales</taxon>
        <taxon>Streptosporangiaceae</taxon>
        <taxon>Microtetraspora</taxon>
    </lineage>
</organism>
<feature type="region of interest" description="Disordered" evidence="1">
    <location>
        <begin position="97"/>
        <end position="117"/>
    </location>
</feature>
<keyword evidence="3" id="KW-0540">Nuclease</keyword>
<dbReference type="RefSeq" id="WP_387416209.1">
    <property type="nucleotide sequence ID" value="NZ_JBIASD010000025.1"/>
</dbReference>
<dbReference type="Proteomes" id="UP001602013">
    <property type="component" value="Unassembled WGS sequence"/>
</dbReference>